<evidence type="ECO:0000313" key="2">
    <source>
        <dbReference type="Proteomes" id="UP001200145"/>
    </source>
</evidence>
<dbReference type="EMBL" id="JAKEVY010000003">
    <property type="protein sequence ID" value="MCF1715824.1"/>
    <property type="molecule type" value="Genomic_DNA"/>
</dbReference>
<dbReference type="Proteomes" id="UP001200145">
    <property type="component" value="Unassembled WGS sequence"/>
</dbReference>
<organism evidence="1 2">
    <name type="scientific">Flavihumibacter fluminis</name>
    <dbReference type="NCBI Taxonomy" id="2909236"/>
    <lineage>
        <taxon>Bacteria</taxon>
        <taxon>Pseudomonadati</taxon>
        <taxon>Bacteroidota</taxon>
        <taxon>Chitinophagia</taxon>
        <taxon>Chitinophagales</taxon>
        <taxon>Chitinophagaceae</taxon>
        <taxon>Flavihumibacter</taxon>
    </lineage>
</organism>
<gene>
    <name evidence="1" type="ORF">L0U88_14390</name>
</gene>
<name>A0ABS9BLV1_9BACT</name>
<dbReference type="RefSeq" id="WP_234866772.1">
    <property type="nucleotide sequence ID" value="NZ_JAKEVY010000003.1"/>
</dbReference>
<proteinExistence type="predicted"/>
<protein>
    <submittedName>
        <fullName evidence="1">Uncharacterized protein</fullName>
    </submittedName>
</protein>
<keyword evidence="2" id="KW-1185">Reference proteome</keyword>
<comment type="caution">
    <text evidence="1">The sequence shown here is derived from an EMBL/GenBank/DDBJ whole genome shotgun (WGS) entry which is preliminary data.</text>
</comment>
<reference evidence="1 2" key="1">
    <citation type="submission" date="2022-01" db="EMBL/GenBank/DDBJ databases">
        <title>Flavihumibacter sp. nov., isolated from sediment of a river.</title>
        <authorList>
            <person name="Liu H."/>
        </authorList>
    </citation>
    <scope>NUCLEOTIDE SEQUENCE [LARGE SCALE GENOMIC DNA]</scope>
    <source>
        <strain evidence="1 2">RY-1</strain>
    </source>
</reference>
<sequence length="109" mass="12530">MSENNGIHTDLTFFTNEPGQTLLDRFKATLSDTQYFDVLVGYFRSSGFFQLSETIEPIDKVRILVGLGIDEDAFNTINEYQNQTTFDFESHHNAKKEFQKNLNSILSHS</sequence>
<evidence type="ECO:0000313" key="1">
    <source>
        <dbReference type="EMBL" id="MCF1715824.1"/>
    </source>
</evidence>
<dbReference type="Gene3D" id="3.30.870.10">
    <property type="entry name" value="Endonuclease Chain A"/>
    <property type="match status" value="1"/>
</dbReference>
<accession>A0ABS9BLV1</accession>